<dbReference type="Proteomes" id="UP001211894">
    <property type="component" value="Unassembled WGS sequence"/>
</dbReference>
<dbReference type="EMBL" id="JAQKAB010000001">
    <property type="protein sequence ID" value="MDA7025060.1"/>
    <property type="molecule type" value="Genomic_DNA"/>
</dbReference>
<reference evidence="1 2" key="1">
    <citation type="submission" date="2023-01" db="EMBL/GenBank/DDBJ databases">
        <title>Bacillus changyiensis sp. nov., isolated from a coastal deposit.</title>
        <authorList>
            <person name="Xiao G."/>
            <person name="Lai Q."/>
            <person name="Hu Z."/>
            <person name="Shao Z."/>
        </authorList>
    </citation>
    <scope>NUCLEOTIDE SEQUENCE [LARGE SCALE GENOMIC DNA]</scope>
    <source>
        <strain evidence="1 2">CLL-7-23</strain>
    </source>
</reference>
<dbReference type="InterPro" id="IPR010022">
    <property type="entry name" value="XkdX"/>
</dbReference>
<gene>
    <name evidence="1" type="ORF">PJ311_00360</name>
</gene>
<evidence type="ECO:0000313" key="1">
    <source>
        <dbReference type="EMBL" id="MDA7025060.1"/>
    </source>
</evidence>
<protein>
    <submittedName>
        <fullName evidence="1">XkdX family protein</fullName>
    </submittedName>
</protein>
<keyword evidence="2" id="KW-1185">Reference proteome</keyword>
<accession>A0ABT4WYQ1</accession>
<name>A0ABT4WYQ1_9BACI</name>
<evidence type="ECO:0000313" key="2">
    <source>
        <dbReference type="Proteomes" id="UP001211894"/>
    </source>
</evidence>
<comment type="caution">
    <text evidence="1">The sequence shown here is derived from an EMBL/GenBank/DDBJ whole genome shotgun (WGS) entry which is preliminary data.</text>
</comment>
<proteinExistence type="predicted"/>
<organism evidence="1 2">
    <name type="scientific">Bacillus changyiensis</name>
    <dbReference type="NCBI Taxonomy" id="3004103"/>
    <lineage>
        <taxon>Bacteria</taxon>
        <taxon>Bacillati</taxon>
        <taxon>Bacillota</taxon>
        <taxon>Bacilli</taxon>
        <taxon>Bacillales</taxon>
        <taxon>Bacillaceae</taxon>
        <taxon>Bacillus</taxon>
    </lineage>
</organism>
<sequence>MKGFYKDGLWTKKQIHDGVGAGKITPKQYEEIIGEPYDSNKPPSNKTE</sequence>
<dbReference type="Pfam" id="PF09693">
    <property type="entry name" value="Phage_XkdX"/>
    <property type="match status" value="1"/>
</dbReference>